<organism evidence="2 3">
    <name type="scientific">Cloeon dipterum</name>
    <dbReference type="NCBI Taxonomy" id="197152"/>
    <lineage>
        <taxon>Eukaryota</taxon>
        <taxon>Metazoa</taxon>
        <taxon>Ecdysozoa</taxon>
        <taxon>Arthropoda</taxon>
        <taxon>Hexapoda</taxon>
        <taxon>Insecta</taxon>
        <taxon>Pterygota</taxon>
        <taxon>Palaeoptera</taxon>
        <taxon>Ephemeroptera</taxon>
        <taxon>Pisciforma</taxon>
        <taxon>Baetidae</taxon>
        <taxon>Cloeon</taxon>
    </lineage>
</organism>
<evidence type="ECO:0000313" key="2">
    <source>
        <dbReference type="EMBL" id="CAB3388436.1"/>
    </source>
</evidence>
<protein>
    <submittedName>
        <fullName evidence="2">Uncharacterized protein</fullName>
    </submittedName>
</protein>
<feature type="compositionally biased region" description="Low complexity" evidence="1">
    <location>
        <begin position="126"/>
        <end position="151"/>
    </location>
</feature>
<evidence type="ECO:0000256" key="1">
    <source>
        <dbReference type="SAM" id="MobiDB-lite"/>
    </source>
</evidence>
<accession>A0A8S1E4N0</accession>
<gene>
    <name evidence="2" type="ORF">CLODIP_2_CD08372</name>
</gene>
<proteinExistence type="predicted"/>
<feature type="compositionally biased region" description="Polar residues" evidence="1">
    <location>
        <begin position="94"/>
        <end position="106"/>
    </location>
</feature>
<name>A0A8S1E4N0_9INSE</name>
<reference evidence="2 3" key="1">
    <citation type="submission" date="2020-04" db="EMBL/GenBank/DDBJ databases">
        <authorList>
            <person name="Alioto T."/>
            <person name="Alioto T."/>
            <person name="Gomez Garrido J."/>
        </authorList>
    </citation>
    <scope>NUCLEOTIDE SEQUENCE [LARGE SCALE GENOMIC DNA]</scope>
</reference>
<dbReference type="AlphaFoldDB" id="A0A8S1E4N0"/>
<evidence type="ECO:0000313" key="3">
    <source>
        <dbReference type="Proteomes" id="UP000494165"/>
    </source>
</evidence>
<dbReference type="Proteomes" id="UP000494165">
    <property type="component" value="Unassembled WGS sequence"/>
</dbReference>
<sequence length="173" mass="19084">MLRGGQRSSCVYQLPDAAHHLSNSPILRYRLQQLHIAHCFRGSLRGFLRPHSPPPDSFPHSAAPQVPVVPLLMHDRLFGRASSPEPAAPRWSAPSFSPQRRSTGSTAALPRPTWSSPEPLLRLVDPLRPSPWSSGPSSLLQPSFSPPHLQSSPSRVVQVLQIHSGPWESSSFY</sequence>
<feature type="region of interest" description="Disordered" evidence="1">
    <location>
        <begin position="80"/>
        <end position="151"/>
    </location>
</feature>
<keyword evidence="3" id="KW-1185">Reference proteome</keyword>
<comment type="caution">
    <text evidence="2">The sequence shown here is derived from an EMBL/GenBank/DDBJ whole genome shotgun (WGS) entry which is preliminary data.</text>
</comment>
<dbReference type="EMBL" id="CADEPI010000783">
    <property type="protein sequence ID" value="CAB3388436.1"/>
    <property type="molecule type" value="Genomic_DNA"/>
</dbReference>